<dbReference type="PANTHER" id="PTHR46382">
    <property type="entry name" value="PHOSPHATIDATE CYTIDYLYLTRANSFERASE"/>
    <property type="match status" value="1"/>
</dbReference>
<evidence type="ECO:0000256" key="1">
    <source>
        <dbReference type="ARBA" id="ARBA00004651"/>
    </source>
</evidence>
<evidence type="ECO:0000256" key="11">
    <source>
        <dbReference type="ARBA" id="ARBA00023264"/>
    </source>
</evidence>
<dbReference type="EC" id="2.7.7.41" evidence="13"/>
<dbReference type="Pfam" id="PF01148">
    <property type="entry name" value="CTP_transf_1"/>
    <property type="match status" value="1"/>
</dbReference>
<keyword evidence="11" id="KW-1208">Phospholipid metabolism</keyword>
<evidence type="ECO:0000256" key="5">
    <source>
        <dbReference type="ARBA" id="ARBA00022692"/>
    </source>
</evidence>
<evidence type="ECO:0000256" key="9">
    <source>
        <dbReference type="ARBA" id="ARBA00023136"/>
    </source>
</evidence>
<keyword evidence="7 12" id="KW-1133">Transmembrane helix</keyword>
<keyword evidence="4 13" id="KW-0808">Transferase</keyword>
<feature type="transmembrane region" description="Helical" evidence="12">
    <location>
        <begin position="75"/>
        <end position="94"/>
    </location>
</feature>
<keyword evidence="2" id="KW-1003">Cell membrane</keyword>
<evidence type="ECO:0000256" key="2">
    <source>
        <dbReference type="ARBA" id="ARBA00022475"/>
    </source>
</evidence>
<feature type="transmembrane region" description="Helical" evidence="12">
    <location>
        <begin position="26"/>
        <end position="45"/>
    </location>
</feature>
<feature type="transmembrane region" description="Helical" evidence="12">
    <location>
        <begin position="131"/>
        <end position="150"/>
    </location>
</feature>
<feature type="transmembrane region" description="Helical" evidence="12">
    <location>
        <begin position="106"/>
        <end position="125"/>
    </location>
</feature>
<feature type="transmembrane region" description="Helical" evidence="12">
    <location>
        <begin position="196"/>
        <end position="215"/>
    </location>
</feature>
<organism evidence="13">
    <name type="scientific">hydrothermal vent metagenome</name>
    <dbReference type="NCBI Taxonomy" id="652676"/>
    <lineage>
        <taxon>unclassified sequences</taxon>
        <taxon>metagenomes</taxon>
        <taxon>ecological metagenomes</taxon>
    </lineage>
</organism>
<keyword evidence="9 12" id="KW-0472">Membrane</keyword>
<evidence type="ECO:0000256" key="7">
    <source>
        <dbReference type="ARBA" id="ARBA00022989"/>
    </source>
</evidence>
<evidence type="ECO:0000256" key="10">
    <source>
        <dbReference type="ARBA" id="ARBA00023209"/>
    </source>
</evidence>
<evidence type="ECO:0000256" key="4">
    <source>
        <dbReference type="ARBA" id="ARBA00022679"/>
    </source>
</evidence>
<dbReference type="PANTHER" id="PTHR46382:SF1">
    <property type="entry name" value="PHOSPHATIDATE CYTIDYLYLTRANSFERASE"/>
    <property type="match status" value="1"/>
</dbReference>
<keyword evidence="10" id="KW-0594">Phospholipid biosynthesis</keyword>
<keyword evidence="5 12" id="KW-0812">Transmembrane</keyword>
<name>A0A3B1BZU4_9ZZZZ</name>
<evidence type="ECO:0000256" key="12">
    <source>
        <dbReference type="SAM" id="Phobius"/>
    </source>
</evidence>
<evidence type="ECO:0000256" key="3">
    <source>
        <dbReference type="ARBA" id="ARBA00022516"/>
    </source>
</evidence>
<feature type="transmembrane region" description="Helical" evidence="12">
    <location>
        <begin position="171"/>
        <end position="190"/>
    </location>
</feature>
<feature type="transmembrane region" description="Helical" evidence="12">
    <location>
        <begin position="52"/>
        <end position="69"/>
    </location>
</feature>
<sequence length="263" mass="27830">MARVISAFALAILGLCIVFLGGPIHFFAFVTTVVILCLFEFYTILKKGAEPSFMWFGVVAGVGLTAVIYSENASYMTSFIGGFVVISFSAALLLGKDDPIKTGSNTILGVLYIAGTLACLTVIRKAPLGDYFIILLITANSFCDIFAYYTGKMIGKTPLAPKVSPKKTVEGLIGGVGGAMVGSIGVKLLFLPSLEIHHAAIIGLLIGAFGPMGDLTESAIKRKMNVKDSGWILPGHGGMLDRADALLFSGAAFYIYLKLQLAL</sequence>
<protein>
    <submittedName>
        <fullName evidence="13">Phosphatidate cytidylyltransferase</fullName>
        <ecNumber evidence="13">2.7.7.41</ecNumber>
    </submittedName>
</protein>
<dbReference type="EMBL" id="UOGE01000050">
    <property type="protein sequence ID" value="VAX20021.1"/>
    <property type="molecule type" value="Genomic_DNA"/>
</dbReference>
<dbReference type="GO" id="GO:0005886">
    <property type="term" value="C:plasma membrane"/>
    <property type="evidence" value="ECO:0007669"/>
    <property type="project" value="UniProtKB-SubCell"/>
</dbReference>
<comment type="subcellular location">
    <subcellularLocation>
        <location evidence="1">Cell membrane</location>
        <topology evidence="1">Multi-pass membrane protein</topology>
    </subcellularLocation>
</comment>
<accession>A0A3B1BZU4</accession>
<dbReference type="GO" id="GO:0004605">
    <property type="term" value="F:phosphatidate cytidylyltransferase activity"/>
    <property type="evidence" value="ECO:0007669"/>
    <property type="project" value="UniProtKB-EC"/>
</dbReference>
<keyword evidence="6 13" id="KW-0548">Nucleotidyltransferase</keyword>
<evidence type="ECO:0000313" key="13">
    <source>
        <dbReference type="EMBL" id="VAX20021.1"/>
    </source>
</evidence>
<proteinExistence type="predicted"/>
<evidence type="ECO:0000256" key="8">
    <source>
        <dbReference type="ARBA" id="ARBA00023098"/>
    </source>
</evidence>
<reference evidence="13" key="1">
    <citation type="submission" date="2018-06" db="EMBL/GenBank/DDBJ databases">
        <authorList>
            <person name="Zhirakovskaya E."/>
        </authorList>
    </citation>
    <scope>NUCLEOTIDE SEQUENCE</scope>
</reference>
<dbReference type="AlphaFoldDB" id="A0A3B1BZU4"/>
<evidence type="ECO:0000256" key="6">
    <source>
        <dbReference type="ARBA" id="ARBA00022695"/>
    </source>
</evidence>
<keyword evidence="3" id="KW-0444">Lipid biosynthesis</keyword>
<gene>
    <name evidence="13" type="ORF">MNBD_NITROSPINAE02-1385</name>
</gene>
<keyword evidence="8" id="KW-0443">Lipid metabolism</keyword>
<dbReference type="GO" id="GO:0016024">
    <property type="term" value="P:CDP-diacylglycerol biosynthetic process"/>
    <property type="evidence" value="ECO:0007669"/>
    <property type="project" value="TreeGrafter"/>
</dbReference>